<evidence type="ECO:0000256" key="1">
    <source>
        <dbReference type="SAM" id="MobiDB-lite"/>
    </source>
</evidence>
<feature type="signal peptide" evidence="2">
    <location>
        <begin position="1"/>
        <end position="18"/>
    </location>
</feature>
<sequence length="145" mass="14980">MKLFYTVLCLFMAAIAQAQTGKVPIKQGSSTGQQNRASLDHNKVPVKGGGADASPTGHHLSATSLSDNKVPVKEGGSVGTGSTHINRPAGRISESTKGPSGQDLPAKSDIKVIVPSVPFTTQQGTPPNTIVQPPKTSAIKKEAKN</sequence>
<proteinExistence type="predicted"/>
<dbReference type="EMBL" id="VIWO01000007">
    <property type="protein sequence ID" value="TWF37479.1"/>
    <property type="molecule type" value="Genomic_DNA"/>
</dbReference>
<feature type="compositionally biased region" description="Polar residues" evidence="1">
    <location>
        <begin position="27"/>
        <end position="37"/>
    </location>
</feature>
<evidence type="ECO:0000313" key="3">
    <source>
        <dbReference type="EMBL" id="TWF37479.1"/>
    </source>
</evidence>
<organism evidence="3 4">
    <name type="scientific">Chitinophaga polysaccharea</name>
    <dbReference type="NCBI Taxonomy" id="1293035"/>
    <lineage>
        <taxon>Bacteria</taxon>
        <taxon>Pseudomonadati</taxon>
        <taxon>Bacteroidota</taxon>
        <taxon>Chitinophagia</taxon>
        <taxon>Chitinophagales</taxon>
        <taxon>Chitinophagaceae</taxon>
        <taxon>Chitinophaga</taxon>
    </lineage>
</organism>
<protein>
    <submittedName>
        <fullName evidence="3">Uncharacterized protein</fullName>
    </submittedName>
</protein>
<dbReference type="Proteomes" id="UP000320811">
    <property type="component" value="Unassembled WGS sequence"/>
</dbReference>
<feature type="region of interest" description="Disordered" evidence="1">
    <location>
        <begin position="25"/>
        <end position="145"/>
    </location>
</feature>
<keyword evidence="4" id="KW-1185">Reference proteome</keyword>
<reference evidence="3 4" key="1">
    <citation type="submission" date="2019-06" db="EMBL/GenBank/DDBJ databases">
        <title>Sorghum-associated microbial communities from plants grown in Nebraska, USA.</title>
        <authorList>
            <person name="Schachtman D."/>
        </authorList>
    </citation>
    <scope>NUCLEOTIDE SEQUENCE [LARGE SCALE GENOMIC DNA]</scope>
    <source>
        <strain evidence="3 4">1209</strain>
    </source>
</reference>
<feature type="chain" id="PRO_5021991328" evidence="2">
    <location>
        <begin position="19"/>
        <end position="145"/>
    </location>
</feature>
<evidence type="ECO:0000256" key="2">
    <source>
        <dbReference type="SAM" id="SignalP"/>
    </source>
</evidence>
<name>A0A561PHB1_9BACT</name>
<dbReference type="RefSeq" id="WP_145672696.1">
    <property type="nucleotide sequence ID" value="NZ_VIWO01000007.1"/>
</dbReference>
<gene>
    <name evidence="3" type="ORF">FHW36_107415</name>
</gene>
<keyword evidence="2" id="KW-0732">Signal</keyword>
<accession>A0A561PHB1</accession>
<comment type="caution">
    <text evidence="3">The sequence shown here is derived from an EMBL/GenBank/DDBJ whole genome shotgun (WGS) entry which is preliminary data.</text>
</comment>
<feature type="compositionally biased region" description="Polar residues" evidence="1">
    <location>
        <begin position="118"/>
        <end position="135"/>
    </location>
</feature>
<dbReference type="AlphaFoldDB" id="A0A561PHB1"/>
<evidence type="ECO:0000313" key="4">
    <source>
        <dbReference type="Proteomes" id="UP000320811"/>
    </source>
</evidence>